<proteinExistence type="predicted"/>
<organism evidence="2 3">
    <name type="scientific">Puccinia sorghi</name>
    <dbReference type="NCBI Taxonomy" id="27349"/>
    <lineage>
        <taxon>Eukaryota</taxon>
        <taxon>Fungi</taxon>
        <taxon>Dikarya</taxon>
        <taxon>Basidiomycota</taxon>
        <taxon>Pucciniomycotina</taxon>
        <taxon>Pucciniomycetes</taxon>
        <taxon>Pucciniales</taxon>
        <taxon>Pucciniaceae</taxon>
        <taxon>Puccinia</taxon>
    </lineage>
</organism>
<dbReference type="AlphaFoldDB" id="A0A0L6UUH4"/>
<keyword evidence="3" id="KW-1185">Reference proteome</keyword>
<accession>A0A0L6UUH4</accession>
<evidence type="ECO:0000313" key="2">
    <source>
        <dbReference type="EMBL" id="KNZ52193.1"/>
    </source>
</evidence>
<dbReference type="Proteomes" id="UP000037035">
    <property type="component" value="Unassembled WGS sequence"/>
</dbReference>
<gene>
    <name evidence="2" type="ORF">VP01_3654g2</name>
</gene>
<evidence type="ECO:0000256" key="1">
    <source>
        <dbReference type="SAM" id="MobiDB-lite"/>
    </source>
</evidence>
<evidence type="ECO:0000313" key="3">
    <source>
        <dbReference type="Proteomes" id="UP000037035"/>
    </source>
</evidence>
<comment type="caution">
    <text evidence="2">The sequence shown here is derived from an EMBL/GenBank/DDBJ whole genome shotgun (WGS) entry which is preliminary data.</text>
</comment>
<feature type="compositionally biased region" description="Basic residues" evidence="1">
    <location>
        <begin position="104"/>
        <end position="115"/>
    </location>
</feature>
<feature type="region of interest" description="Disordered" evidence="1">
    <location>
        <begin position="52"/>
        <end position="163"/>
    </location>
</feature>
<dbReference type="EMBL" id="LAVV01008673">
    <property type="protein sequence ID" value="KNZ52193.1"/>
    <property type="molecule type" value="Genomic_DNA"/>
</dbReference>
<dbReference type="VEuPathDB" id="FungiDB:VP01_3654g2"/>
<protein>
    <submittedName>
        <fullName evidence="2">Uncharacterized protein</fullName>
    </submittedName>
</protein>
<feature type="compositionally biased region" description="Acidic residues" evidence="1">
    <location>
        <begin position="151"/>
        <end position="163"/>
    </location>
</feature>
<reference evidence="2 3" key="1">
    <citation type="submission" date="2015-08" db="EMBL/GenBank/DDBJ databases">
        <title>Next Generation Sequencing and Analysis of the Genome of Puccinia sorghi L Schw, the Causal Agent of Maize Common Rust.</title>
        <authorList>
            <person name="Rochi L."/>
            <person name="Burguener G."/>
            <person name="Darino M."/>
            <person name="Turjanski A."/>
            <person name="Kreff E."/>
            <person name="Dieguez M.J."/>
            <person name="Sacco F."/>
        </authorList>
    </citation>
    <scope>NUCLEOTIDE SEQUENCE [LARGE SCALE GENOMIC DNA]</scope>
    <source>
        <strain evidence="2 3">RO10H11247</strain>
    </source>
</reference>
<sequence length="163" mass="17804">MSSNDGRRGVPQLSLVVTHTCSNNATEPSRQAIHHTTAMTFIALRARLWLGPNDRSGGGTRAQNDGPRARNQAENPLLVSATTPGSGKKEALINKLGFQATQRAIRRTNSQRKLHPRLDRSSNHPSCSSASSQPSSPQTWRTATVGKWLESADEEDEDEAQHQ</sequence>
<name>A0A0L6UUH4_9BASI</name>
<dbReference type="OrthoDB" id="2503277at2759"/>
<feature type="compositionally biased region" description="Low complexity" evidence="1">
    <location>
        <begin position="123"/>
        <end position="137"/>
    </location>
</feature>